<evidence type="ECO:0000256" key="4">
    <source>
        <dbReference type="ARBA" id="ARBA00022692"/>
    </source>
</evidence>
<dbReference type="GO" id="GO:0016705">
    <property type="term" value="F:oxidoreductase activity, acting on paired donors, with incorporation or reduction of molecular oxygen"/>
    <property type="evidence" value="ECO:0007669"/>
    <property type="project" value="InterPro"/>
</dbReference>
<dbReference type="InterPro" id="IPR050665">
    <property type="entry name" value="Cytochrome_P450_Monooxygen"/>
</dbReference>
<evidence type="ECO:0000256" key="1">
    <source>
        <dbReference type="ARBA" id="ARBA00004370"/>
    </source>
</evidence>
<dbReference type="PANTHER" id="PTHR24282">
    <property type="entry name" value="CYTOCHROME P450 FAMILY MEMBER"/>
    <property type="match status" value="1"/>
</dbReference>
<evidence type="ECO:0000256" key="9">
    <source>
        <dbReference type="ARBA" id="ARBA00023033"/>
    </source>
</evidence>
<dbReference type="InterPro" id="IPR001128">
    <property type="entry name" value="Cyt_P450"/>
</dbReference>
<sequence>MMMMILKLIKNNGISIDDIIDECKNFYYAGQETTSSLLGWTIFLLATNKEWQEKARKEVAESFGQKVPNADGLSSLKIMNMILDESLRLYPPVPFIKRKVELTLPPKMLIYISPLAVQHDHKIWGEHVHVFKPDRFAEGVVKATNNNPVAFLPFGYGPQTCLGLNFAMIKAKISLSMILQRYMFTTSPTYVKITFHKI</sequence>
<evidence type="ECO:0000256" key="8">
    <source>
        <dbReference type="ARBA" id="ARBA00023004"/>
    </source>
</evidence>
<reference evidence="12" key="2">
    <citation type="submission" date="2015-06" db="UniProtKB">
        <authorList>
            <consortium name="EnsemblPlants"/>
        </authorList>
    </citation>
    <scope>IDENTIFICATION</scope>
    <source>
        <strain evidence="12">DM1-3 516 R44</strain>
    </source>
</reference>
<dbReference type="GO" id="GO:0020037">
    <property type="term" value="F:heme binding"/>
    <property type="evidence" value="ECO:0007669"/>
    <property type="project" value="InterPro"/>
</dbReference>
<evidence type="ECO:0000313" key="13">
    <source>
        <dbReference type="Proteomes" id="UP000011115"/>
    </source>
</evidence>
<evidence type="ECO:0000256" key="2">
    <source>
        <dbReference type="ARBA" id="ARBA00010617"/>
    </source>
</evidence>
<feature type="binding site" description="axial binding residue" evidence="11">
    <location>
        <position position="161"/>
    </location>
    <ligand>
        <name>heme</name>
        <dbReference type="ChEBI" id="CHEBI:30413"/>
    </ligand>
    <ligandPart>
        <name>Fe</name>
        <dbReference type="ChEBI" id="CHEBI:18248"/>
    </ligandPart>
</feature>
<keyword evidence="3 11" id="KW-0349">Heme</keyword>
<dbReference type="InterPro" id="IPR036396">
    <property type="entry name" value="Cyt_P450_sf"/>
</dbReference>
<keyword evidence="4" id="KW-0812">Transmembrane</keyword>
<dbReference type="SUPFAM" id="SSF48264">
    <property type="entry name" value="Cytochrome P450"/>
    <property type="match status" value="1"/>
</dbReference>
<dbReference type="Pfam" id="PF00067">
    <property type="entry name" value="p450"/>
    <property type="match status" value="1"/>
</dbReference>
<dbReference type="eggNOG" id="KOG0157">
    <property type="taxonomic scope" value="Eukaryota"/>
</dbReference>
<dbReference type="OMA" id="QCAIKES"/>
<organism evidence="12 13">
    <name type="scientific">Solanum tuberosum</name>
    <name type="common">Potato</name>
    <dbReference type="NCBI Taxonomy" id="4113"/>
    <lineage>
        <taxon>Eukaryota</taxon>
        <taxon>Viridiplantae</taxon>
        <taxon>Streptophyta</taxon>
        <taxon>Embryophyta</taxon>
        <taxon>Tracheophyta</taxon>
        <taxon>Spermatophyta</taxon>
        <taxon>Magnoliopsida</taxon>
        <taxon>eudicotyledons</taxon>
        <taxon>Gunneridae</taxon>
        <taxon>Pentapetalae</taxon>
        <taxon>asterids</taxon>
        <taxon>lamiids</taxon>
        <taxon>Solanales</taxon>
        <taxon>Solanaceae</taxon>
        <taxon>Solanoideae</taxon>
        <taxon>Solaneae</taxon>
        <taxon>Solanum</taxon>
    </lineage>
</organism>
<comment type="cofactor">
    <cofactor evidence="11">
        <name>heme</name>
        <dbReference type="ChEBI" id="CHEBI:30413"/>
    </cofactor>
</comment>
<evidence type="ECO:0000256" key="7">
    <source>
        <dbReference type="ARBA" id="ARBA00023002"/>
    </source>
</evidence>
<dbReference type="InterPro" id="IPR002401">
    <property type="entry name" value="Cyt_P450_E_grp-I"/>
</dbReference>
<dbReference type="EnsemblPlants" id="PGSC0003DMT400062699">
    <property type="protein sequence ID" value="PGSC0003DMT400062699"/>
    <property type="gene ID" value="PGSC0003DMG400024400"/>
</dbReference>
<keyword evidence="9" id="KW-0503">Monooxygenase</keyword>
<dbReference type="InParanoid" id="M1C9F1"/>
<dbReference type="AlphaFoldDB" id="M1C9F1"/>
<keyword evidence="10" id="KW-0472">Membrane</keyword>
<reference evidence="13" key="1">
    <citation type="journal article" date="2011" name="Nature">
        <title>Genome sequence and analysis of the tuber crop potato.</title>
        <authorList>
            <consortium name="The Potato Genome Sequencing Consortium"/>
        </authorList>
    </citation>
    <scope>NUCLEOTIDE SEQUENCE [LARGE SCALE GENOMIC DNA]</scope>
    <source>
        <strain evidence="13">cv. DM1-3 516 R44</strain>
    </source>
</reference>
<dbReference type="GO" id="GO:0004497">
    <property type="term" value="F:monooxygenase activity"/>
    <property type="evidence" value="ECO:0000318"/>
    <property type="project" value="GO_Central"/>
</dbReference>
<dbReference type="Gramene" id="PGSC0003DMT400062699">
    <property type="protein sequence ID" value="PGSC0003DMT400062699"/>
    <property type="gene ID" value="PGSC0003DMG400024400"/>
</dbReference>
<dbReference type="GO" id="GO:0016020">
    <property type="term" value="C:membrane"/>
    <property type="evidence" value="ECO:0007669"/>
    <property type="project" value="UniProtKB-SubCell"/>
</dbReference>
<dbReference type="PaxDb" id="4113-PGSC0003DMT400062699"/>
<evidence type="ECO:0000256" key="11">
    <source>
        <dbReference type="PIRSR" id="PIRSR602401-1"/>
    </source>
</evidence>
<name>M1C9F1_SOLTU</name>
<dbReference type="PRINTS" id="PR00463">
    <property type="entry name" value="EP450I"/>
</dbReference>
<proteinExistence type="inferred from homology"/>
<evidence type="ECO:0000256" key="3">
    <source>
        <dbReference type="ARBA" id="ARBA00022617"/>
    </source>
</evidence>
<evidence type="ECO:0000256" key="10">
    <source>
        <dbReference type="ARBA" id="ARBA00023136"/>
    </source>
</evidence>
<keyword evidence="7" id="KW-0560">Oxidoreductase</keyword>
<comment type="similarity">
    <text evidence="2">Belongs to the cytochrome P450 family.</text>
</comment>
<dbReference type="PANTHER" id="PTHR24282:SF20">
    <property type="entry name" value="CYTOCHROME P450 CYP749A22-LIKE"/>
    <property type="match status" value="1"/>
</dbReference>
<keyword evidence="5 11" id="KW-0479">Metal-binding</keyword>
<evidence type="ECO:0000256" key="5">
    <source>
        <dbReference type="ARBA" id="ARBA00022723"/>
    </source>
</evidence>
<dbReference type="GO" id="GO:0005506">
    <property type="term" value="F:iron ion binding"/>
    <property type="evidence" value="ECO:0007669"/>
    <property type="project" value="InterPro"/>
</dbReference>
<evidence type="ECO:0000313" key="12">
    <source>
        <dbReference type="EnsemblPlants" id="PGSC0003DMT400062699"/>
    </source>
</evidence>
<protein>
    <submittedName>
        <fullName evidence="12">Cytochrome P450</fullName>
    </submittedName>
</protein>
<dbReference type="Proteomes" id="UP000011115">
    <property type="component" value="Unassembled WGS sequence"/>
</dbReference>
<evidence type="ECO:0000256" key="6">
    <source>
        <dbReference type="ARBA" id="ARBA00022989"/>
    </source>
</evidence>
<dbReference type="STRING" id="4113.M1C9F1"/>
<comment type="subcellular location">
    <subcellularLocation>
        <location evidence="1">Membrane</location>
    </subcellularLocation>
</comment>
<accession>M1C9F1</accession>
<keyword evidence="6" id="KW-1133">Transmembrane helix</keyword>
<dbReference type="PRINTS" id="PR00385">
    <property type="entry name" value="P450"/>
</dbReference>
<dbReference type="HOGENOM" id="CLU_001570_5_0_1"/>
<keyword evidence="13" id="KW-1185">Reference proteome</keyword>
<keyword evidence="8 11" id="KW-0408">Iron</keyword>
<dbReference type="Gene3D" id="1.10.630.10">
    <property type="entry name" value="Cytochrome P450"/>
    <property type="match status" value="1"/>
</dbReference>